<dbReference type="AlphaFoldDB" id="A0A0G0PQG9"/>
<evidence type="ECO:0000256" key="1">
    <source>
        <dbReference type="SAM" id="Phobius"/>
    </source>
</evidence>
<reference evidence="2 3" key="1">
    <citation type="journal article" date="2015" name="Nature">
        <title>rRNA introns, odd ribosomes, and small enigmatic genomes across a large radiation of phyla.</title>
        <authorList>
            <person name="Brown C.T."/>
            <person name="Hug L.A."/>
            <person name="Thomas B.C."/>
            <person name="Sharon I."/>
            <person name="Castelle C.J."/>
            <person name="Singh A."/>
            <person name="Wilkins M.J."/>
            <person name="Williams K.H."/>
            <person name="Banfield J.F."/>
        </authorList>
    </citation>
    <scope>NUCLEOTIDE SEQUENCE [LARGE SCALE GENOMIC DNA]</scope>
</reference>
<dbReference type="EMBL" id="LBVU01000005">
    <property type="protein sequence ID" value="KKQ91586.1"/>
    <property type="molecule type" value="Genomic_DNA"/>
</dbReference>
<comment type="caution">
    <text evidence="2">The sequence shown here is derived from an EMBL/GenBank/DDBJ whole genome shotgun (WGS) entry which is preliminary data.</text>
</comment>
<feature type="transmembrane region" description="Helical" evidence="1">
    <location>
        <begin position="12"/>
        <end position="32"/>
    </location>
</feature>
<feature type="transmembrane region" description="Helical" evidence="1">
    <location>
        <begin position="52"/>
        <end position="69"/>
    </location>
</feature>
<dbReference type="Proteomes" id="UP000034774">
    <property type="component" value="Unassembled WGS sequence"/>
</dbReference>
<sequence>MEQPKKSFDWISFFRIVFLGTLPFWFLLMLFGLGMSSDYNSNKPFANRAVDWLLYPVVGLASMFIGWILQKKNKQKIATIITSIPSVIVSILILFFIIVFTYTLFSTYFPFNGKARYSGQIVISFKDGTTNQEAEDVLNKNGLELPFFYSSDRKHLKTAGFYIVKVEKGKESEVARILLNDSHINTAEYGFNYSKLYE</sequence>
<gene>
    <name evidence="2" type="ORF">UT17_C0005G0024</name>
</gene>
<keyword evidence="1" id="KW-0812">Transmembrane</keyword>
<proteinExistence type="predicted"/>
<organism evidence="2 3">
    <name type="scientific">Candidatus Woesebacteria bacterium GW2011_GWB1_39_10</name>
    <dbReference type="NCBI Taxonomy" id="1618572"/>
    <lineage>
        <taxon>Bacteria</taxon>
        <taxon>Candidatus Woeseibacteriota</taxon>
    </lineage>
</organism>
<evidence type="ECO:0000313" key="3">
    <source>
        <dbReference type="Proteomes" id="UP000034774"/>
    </source>
</evidence>
<feature type="transmembrane region" description="Helical" evidence="1">
    <location>
        <begin position="81"/>
        <end position="105"/>
    </location>
</feature>
<protein>
    <submittedName>
        <fullName evidence="2">Uncharacterized protein</fullName>
    </submittedName>
</protein>
<name>A0A0G0PQG9_9BACT</name>
<keyword evidence="1" id="KW-1133">Transmembrane helix</keyword>
<keyword evidence="1" id="KW-0472">Membrane</keyword>
<evidence type="ECO:0000313" key="2">
    <source>
        <dbReference type="EMBL" id="KKQ91586.1"/>
    </source>
</evidence>
<dbReference type="STRING" id="1618572.UT17_C0005G0024"/>
<accession>A0A0G0PQG9</accession>